<dbReference type="GeneID" id="136819038"/>
<evidence type="ECO:0000313" key="3">
    <source>
        <dbReference type="EnsemblMetazoa" id="CLYHEMP009599.1"/>
    </source>
</evidence>
<reference evidence="3" key="1">
    <citation type="submission" date="2021-01" db="UniProtKB">
        <authorList>
            <consortium name="EnsemblMetazoa"/>
        </authorList>
    </citation>
    <scope>IDENTIFICATION</scope>
</reference>
<keyword evidence="4" id="KW-1185">Reference proteome</keyword>
<protein>
    <recommendedName>
        <fullName evidence="5">TGF-beta family profile domain-containing protein</fullName>
    </recommendedName>
</protein>
<evidence type="ECO:0008006" key="5">
    <source>
        <dbReference type="Google" id="ProtNLM"/>
    </source>
</evidence>
<dbReference type="SUPFAM" id="SSF57501">
    <property type="entry name" value="Cystine-knot cytokines"/>
    <property type="match status" value="1"/>
</dbReference>
<feature type="signal peptide" evidence="2">
    <location>
        <begin position="1"/>
        <end position="20"/>
    </location>
</feature>
<feature type="chain" id="PRO_5029783316" description="TGF-beta family profile domain-containing protein" evidence="2">
    <location>
        <begin position="21"/>
        <end position="520"/>
    </location>
</feature>
<dbReference type="EnsemblMetazoa" id="CLYHEMT009599.1">
    <property type="protein sequence ID" value="CLYHEMP009599.1"/>
    <property type="gene ID" value="CLYHEMG009599"/>
</dbReference>
<feature type="region of interest" description="Disordered" evidence="1">
    <location>
        <begin position="175"/>
        <end position="207"/>
    </location>
</feature>
<evidence type="ECO:0000256" key="1">
    <source>
        <dbReference type="SAM" id="MobiDB-lite"/>
    </source>
</evidence>
<dbReference type="Gene3D" id="2.10.90.10">
    <property type="entry name" value="Cystine-knot cytokines"/>
    <property type="match status" value="1"/>
</dbReference>
<dbReference type="AlphaFoldDB" id="A0A7M5V175"/>
<evidence type="ECO:0000256" key="2">
    <source>
        <dbReference type="SAM" id="SignalP"/>
    </source>
</evidence>
<name>A0A7M5V175_9CNID</name>
<accession>A0A7M5V175</accession>
<dbReference type="InterPro" id="IPR029034">
    <property type="entry name" value="Cystine-knot_cytokine"/>
</dbReference>
<evidence type="ECO:0000313" key="4">
    <source>
        <dbReference type="Proteomes" id="UP000594262"/>
    </source>
</evidence>
<dbReference type="RefSeq" id="XP_066931303.1">
    <property type="nucleotide sequence ID" value="XM_067075202.1"/>
</dbReference>
<proteinExistence type="predicted"/>
<dbReference type="Proteomes" id="UP000594262">
    <property type="component" value="Unplaced"/>
</dbReference>
<organism evidence="3 4">
    <name type="scientific">Clytia hemisphaerica</name>
    <dbReference type="NCBI Taxonomy" id="252671"/>
    <lineage>
        <taxon>Eukaryota</taxon>
        <taxon>Metazoa</taxon>
        <taxon>Cnidaria</taxon>
        <taxon>Hydrozoa</taxon>
        <taxon>Hydroidolina</taxon>
        <taxon>Leptothecata</taxon>
        <taxon>Obeliida</taxon>
        <taxon>Clytiidae</taxon>
        <taxon>Clytia</taxon>
    </lineage>
</organism>
<keyword evidence="2" id="KW-0732">Signal</keyword>
<sequence length="520" mass="59698">MMLVDTVFLVVMVLASQCLCKPWPKRRTFRSTMLPERASKDRMQALYNSRSSGLASVINNLGSHIEKTELSSFNGIGNLKWFETSTSTETQQSPQVVQELNNQLPEFTHEVNRHIQYKSLRRNAHKRQKRTVPLLSPSKTMYIIGETEDRPLIMIEKQHNKLIIKVEEQQIIDTDIQEDRTPEESMTTQSNPDEQKNGIEIKTQSRVPYLKNLQQQVRARSAASNHHMPSYLAGGDVGGHGINFFDEDGTFSKEIRSSSKKTNKKPTHSFDDKDGVFIHDVDSHGDDKHKDDIQIPAKFLYLYDKGETNYNRETRLTTISINLTTIHDVIDGAKLNLRIFNNTKIKAFYLTNVVKSFKVHLRRSLYDVTQIFNTKWLTIDFSRQLKELVKKHGNSMLLRIQITSTDRATSLKQRKETYVKLAIKPPKTRTKRHKDTDCALKSSYLNLSDLGLKSLTLWDNKLAIRYCVGKCNGKNGQGDVKCCVPSKWGKREEHTVRIGGVHGIMTDIFIEKNVLECECR</sequence>